<dbReference type="Gene3D" id="3.90.1310.10">
    <property type="entry name" value="Penicillin-binding protein 2a (Domain 2)"/>
    <property type="match status" value="1"/>
</dbReference>
<dbReference type="UniPathway" id="UPA00219"/>
<dbReference type="Pfam" id="PF03793">
    <property type="entry name" value="PASTA"/>
    <property type="match status" value="2"/>
</dbReference>
<dbReference type="GO" id="GO:0009252">
    <property type="term" value="P:peptidoglycan biosynthetic process"/>
    <property type="evidence" value="ECO:0007669"/>
    <property type="project" value="UniProtKB-UniPathway"/>
</dbReference>
<dbReference type="CDD" id="cd06575">
    <property type="entry name" value="PASTA_Pbp2x-like_2"/>
    <property type="match status" value="1"/>
</dbReference>
<dbReference type="SUPFAM" id="SSF56601">
    <property type="entry name" value="beta-lactamase/transpeptidase-like"/>
    <property type="match status" value="1"/>
</dbReference>
<evidence type="ECO:0000313" key="9">
    <source>
        <dbReference type="EMBL" id="EEL70547.1"/>
    </source>
</evidence>
<dbReference type="InterPro" id="IPR012338">
    <property type="entry name" value="Beta-lactam/transpept-like"/>
</dbReference>
<feature type="domain" description="PASTA" evidence="8">
    <location>
        <begin position="654"/>
        <end position="710"/>
    </location>
</feature>
<dbReference type="GO" id="GO:0005886">
    <property type="term" value="C:plasma membrane"/>
    <property type="evidence" value="ECO:0007669"/>
    <property type="project" value="TreeGrafter"/>
</dbReference>
<dbReference type="SUPFAM" id="SSF56519">
    <property type="entry name" value="Penicillin binding protein dimerisation domain"/>
    <property type="match status" value="1"/>
</dbReference>
<name>C2XUR9_BACMY</name>
<feature type="domain" description="PASTA" evidence="8">
    <location>
        <begin position="595"/>
        <end position="653"/>
    </location>
</feature>
<dbReference type="CDD" id="cd06576">
    <property type="entry name" value="PASTA_Pbp2x-like_1"/>
    <property type="match status" value="1"/>
</dbReference>
<protein>
    <recommendedName>
        <fullName evidence="4">serine-type D-Ala-D-Ala carboxypeptidase</fullName>
        <ecNumber evidence="4">3.4.16.4</ecNumber>
    </recommendedName>
</protein>
<evidence type="ECO:0000259" key="8">
    <source>
        <dbReference type="PROSITE" id="PS51178"/>
    </source>
</evidence>
<dbReference type="SUPFAM" id="SSF54184">
    <property type="entry name" value="Penicillin-binding protein 2x (pbp-2x), c-terminal domain"/>
    <property type="match status" value="2"/>
</dbReference>
<dbReference type="PROSITE" id="PS51178">
    <property type="entry name" value="PASTA"/>
    <property type="match status" value="2"/>
</dbReference>
<comment type="similarity">
    <text evidence="3">Belongs to the transpeptidase family.</text>
</comment>
<evidence type="ECO:0000256" key="2">
    <source>
        <dbReference type="ARBA" id="ARBA00004752"/>
    </source>
</evidence>
<reference evidence="9" key="1">
    <citation type="journal article" date="2012" name="Genome Res.">
        <title>Genomic characterization of the Bacillus cereus sensu lato species: Backdrop to the evolution of Bacillus anthracis.</title>
        <authorList>
            <person name="Zwick M.E."/>
            <person name="Joseph S.J."/>
            <person name="Didelot X."/>
            <person name="Chen P.E."/>
            <person name="Bishop-Lilly K.A."/>
            <person name="Stewart A.C."/>
            <person name="Willner K."/>
            <person name="Nolan N."/>
            <person name="Lentz S."/>
            <person name="Thomason M.K."/>
            <person name="Sozhamannan S."/>
            <person name="Mateczun A.J."/>
            <person name="Du L."/>
            <person name="Read T.D."/>
        </authorList>
    </citation>
    <scope>NUCLEOTIDE SEQUENCE [LARGE SCALE GENOMIC DNA]</scope>
    <source>
        <strain evidence="9">AH603</strain>
    </source>
</reference>
<dbReference type="EMBL" id="ACMP01000072">
    <property type="protein sequence ID" value="EEL70547.1"/>
    <property type="molecule type" value="Genomic_DNA"/>
</dbReference>
<evidence type="ECO:0000256" key="5">
    <source>
        <dbReference type="ARBA" id="ARBA00023136"/>
    </source>
</evidence>
<sequence>MHCKGKEISMHKLQTNKGARYMMIAFIVLFLTMLLRIFYIQAVGVVHNVNVKDLAKEQQNKNGVLEANRGTIYDQNGKVLVQDSTTYRIVVNLKGKDKLKDKEDTAQRLADALEVDKEEIMKNFHEGRTQVEIGKIGRNLSREAKEELKNLKIPGVSFTTEKARVYPNEDFASYILGFARPDDKGNAEGKFGLEESLDKYLRSTNGNVKYVGSRNGIPLTNDIGKIEPAKNGNNVYLTLDKQINSFLEDAMNKAAQHYDPSMLVGIIADPKTGKILAMSSKPSYNPNKGDIEYFLNDPIANAFEPGSTMKVFTLAAAINEGVYNGKEYFQSGKYAVGSAEIKDHNGGYGWGSITFDEGFERSSNVAFSILEDQLLKPNKFKQYMNKFGFNQKTGIDLPGESKNTLLLNTQIQQVTTSFGQGSTVTPIQIVQAATAIANDGKMMQPYIVDKVVNPTNKQVIMENQPKEIGNPIKKETADKVRNLMERVITSSKGTGTMYKIDGYPIGGKTGTAQIPNPENGRYMEGKDNYIFSFLGMAPIDDPQLVVYLAIKQPKLKGNEYGAQPLAEIFKPVMKNSLEYLKVKPYTEKKMADATKQSEIKVQNYVNQTMDTVKNIAEKAKLQPVVLGEGKIIKQFPQTGEVMSEGDRIFLVGNNVKMPNLKGWSMRDVMYFSKLLKLDLKTTGAGYVTSQSIEKGQEIQEGDTLKLDLEPPLEPLAEASTN</sequence>
<dbReference type="AlphaFoldDB" id="C2XUR9"/>
<evidence type="ECO:0000256" key="6">
    <source>
        <dbReference type="ARBA" id="ARBA00034000"/>
    </source>
</evidence>
<comment type="pathway">
    <text evidence="2">Cell wall biogenesis; peptidoglycan biosynthesis.</text>
</comment>
<keyword evidence="9" id="KW-0808">Transferase</keyword>
<dbReference type="Proteomes" id="UP000001753">
    <property type="component" value="Chromosome"/>
</dbReference>
<dbReference type="GO" id="GO:0008658">
    <property type="term" value="F:penicillin binding"/>
    <property type="evidence" value="ECO:0007669"/>
    <property type="project" value="InterPro"/>
</dbReference>
<dbReference type="SMART" id="SM00740">
    <property type="entry name" value="PASTA"/>
    <property type="match status" value="2"/>
</dbReference>
<comment type="catalytic activity">
    <reaction evidence="6">
        <text>Preferential cleavage: (Ac)2-L-Lys-D-Ala-|-D-Ala. Also transpeptidation of peptidyl-alanyl moieties that are N-acyl substituents of D-alanine.</text>
        <dbReference type="EC" id="3.4.16.4"/>
    </reaction>
</comment>
<dbReference type="FunFam" id="3.40.710.10:FF:000026">
    <property type="entry name" value="Penicillin-binding protein 1"/>
    <property type="match status" value="1"/>
</dbReference>
<dbReference type="InterPro" id="IPR005311">
    <property type="entry name" value="PBP_dimer"/>
</dbReference>
<dbReference type="GO" id="GO:0009002">
    <property type="term" value="F:serine-type D-Ala-D-Ala carboxypeptidase activity"/>
    <property type="evidence" value="ECO:0007669"/>
    <property type="project" value="UniProtKB-EC"/>
</dbReference>
<keyword evidence="5 7" id="KW-0472">Membrane</keyword>
<dbReference type="PANTHER" id="PTHR30627">
    <property type="entry name" value="PEPTIDOGLYCAN D,D-TRANSPEPTIDASE"/>
    <property type="match status" value="1"/>
</dbReference>
<evidence type="ECO:0000256" key="4">
    <source>
        <dbReference type="ARBA" id="ARBA00012448"/>
    </source>
</evidence>
<dbReference type="InterPro" id="IPR001460">
    <property type="entry name" value="PCN-bd_Tpept"/>
</dbReference>
<dbReference type="HOGENOM" id="CLU_009289_6_1_9"/>
<dbReference type="InterPro" id="IPR050515">
    <property type="entry name" value="Beta-lactam/transpept"/>
</dbReference>
<dbReference type="InterPro" id="IPR005543">
    <property type="entry name" value="PASTA_dom"/>
</dbReference>
<evidence type="ECO:0000256" key="7">
    <source>
        <dbReference type="SAM" id="Phobius"/>
    </source>
</evidence>
<gene>
    <name evidence="9" type="ORF">bcere0026_24400</name>
</gene>
<keyword evidence="7" id="KW-0812">Transmembrane</keyword>
<dbReference type="Pfam" id="PF03717">
    <property type="entry name" value="PBP_dimer"/>
    <property type="match status" value="1"/>
</dbReference>
<feature type="transmembrane region" description="Helical" evidence="7">
    <location>
        <begin position="21"/>
        <end position="39"/>
    </location>
</feature>
<comment type="subcellular location">
    <subcellularLocation>
        <location evidence="1">Membrane</location>
    </subcellularLocation>
</comment>
<dbReference type="PANTHER" id="PTHR30627:SF26">
    <property type="entry name" value="PENICILLIN-BINDING PROTEIN 2B"/>
    <property type="match status" value="1"/>
</dbReference>
<dbReference type="InterPro" id="IPR036138">
    <property type="entry name" value="PBP_dimer_sf"/>
</dbReference>
<keyword evidence="7" id="KW-1133">Transmembrane helix</keyword>
<evidence type="ECO:0000256" key="1">
    <source>
        <dbReference type="ARBA" id="ARBA00004370"/>
    </source>
</evidence>
<dbReference type="Gene3D" id="3.40.710.10">
    <property type="entry name" value="DD-peptidase/beta-lactamase superfamily"/>
    <property type="match status" value="1"/>
</dbReference>
<dbReference type="Pfam" id="PF00905">
    <property type="entry name" value="Transpeptidase"/>
    <property type="match status" value="1"/>
</dbReference>
<dbReference type="GO" id="GO:0071555">
    <property type="term" value="P:cell wall organization"/>
    <property type="evidence" value="ECO:0007669"/>
    <property type="project" value="TreeGrafter"/>
</dbReference>
<dbReference type="EC" id="3.4.16.4" evidence="4"/>
<evidence type="ECO:0000256" key="3">
    <source>
        <dbReference type="ARBA" id="ARBA00007171"/>
    </source>
</evidence>
<proteinExistence type="inferred from homology"/>
<organism evidence="9">
    <name type="scientific">Bacillus mycoides</name>
    <dbReference type="NCBI Taxonomy" id="1405"/>
    <lineage>
        <taxon>Bacteria</taxon>
        <taxon>Bacillati</taxon>
        <taxon>Bacillota</taxon>
        <taxon>Bacilli</taxon>
        <taxon>Bacillales</taxon>
        <taxon>Bacillaceae</taxon>
        <taxon>Bacillus</taxon>
        <taxon>Bacillus cereus group</taxon>
    </lineage>
</organism>
<accession>C2XUR9</accession>
<comment type="caution">
    <text evidence="9">The sequence shown here is derived from an EMBL/GenBank/DDBJ whole genome shotgun (WGS) entry which is preliminary data.</text>
</comment>
<dbReference type="GO" id="GO:0016740">
    <property type="term" value="F:transferase activity"/>
    <property type="evidence" value="ECO:0007669"/>
    <property type="project" value="UniProtKB-KW"/>
</dbReference>